<dbReference type="Pfam" id="PF12614">
    <property type="entry name" value="RRF_GI"/>
    <property type="match status" value="1"/>
</dbReference>
<gene>
    <name evidence="1" type="ORF">EGC82_05320</name>
</gene>
<dbReference type="OrthoDB" id="6199326at2"/>
<organism evidence="1 2">
    <name type="scientific">Shewanella livingstonensis</name>
    <dbReference type="NCBI Taxonomy" id="150120"/>
    <lineage>
        <taxon>Bacteria</taxon>
        <taxon>Pseudomonadati</taxon>
        <taxon>Pseudomonadota</taxon>
        <taxon>Gammaproteobacteria</taxon>
        <taxon>Alteromonadales</taxon>
        <taxon>Shewanellaceae</taxon>
        <taxon>Shewanella</taxon>
    </lineage>
</organism>
<accession>A0A3G8LU83</accession>
<evidence type="ECO:0000313" key="1">
    <source>
        <dbReference type="EMBL" id="AZG72238.1"/>
    </source>
</evidence>
<evidence type="ECO:0000313" key="2">
    <source>
        <dbReference type="Proteomes" id="UP000278035"/>
    </source>
</evidence>
<dbReference type="KEGG" id="slj:EGC82_05320"/>
<name>A0A3G8LU83_9GAMM</name>
<dbReference type="AlphaFoldDB" id="A0A3G8LU83"/>
<sequence length="128" mass="14482">MTEDITIQLPALIHRIGRDKANQAKVIALQYHCELKRVRRSRHWGITGKAMSIQSFIERLKTANDDGLGYLIQKIATALLGHADKLEPLEAKLYRLINDNPCITLGELIQQTECTMAEARVARFKADL</sequence>
<proteinExistence type="predicted"/>
<dbReference type="EMBL" id="CP034015">
    <property type="protein sequence ID" value="AZG72238.1"/>
    <property type="molecule type" value="Genomic_DNA"/>
</dbReference>
<dbReference type="RefSeq" id="WP_124729834.1">
    <property type="nucleotide sequence ID" value="NZ_CBCSKC010000093.1"/>
</dbReference>
<reference evidence="2" key="1">
    <citation type="submission" date="2018-11" db="EMBL/GenBank/DDBJ databases">
        <title>Shewanella sp. M2.</title>
        <authorList>
            <person name="Hwang Y.J."/>
            <person name="Hwang C.Y."/>
        </authorList>
    </citation>
    <scope>NUCLEOTIDE SEQUENCE [LARGE SCALE GENOMIC DNA]</scope>
    <source>
        <strain evidence="2">LMG 19866</strain>
    </source>
</reference>
<dbReference type="InterPro" id="IPR022253">
    <property type="entry name" value="Ribosome_recyc_fac_bac"/>
</dbReference>
<protein>
    <submittedName>
        <fullName evidence="1">Ribosome recycling factor</fullName>
    </submittedName>
</protein>
<dbReference type="Proteomes" id="UP000278035">
    <property type="component" value="Chromosome"/>
</dbReference>
<keyword evidence="2" id="KW-1185">Reference proteome</keyword>